<dbReference type="EMBL" id="CP015230">
    <property type="protein sequence ID" value="ANP40943.1"/>
    <property type="molecule type" value="Genomic_DNA"/>
</dbReference>
<dbReference type="STRING" id="1265309.K529_009240"/>
<evidence type="ECO:0000256" key="1">
    <source>
        <dbReference type="ARBA" id="ARBA00022729"/>
    </source>
</evidence>
<evidence type="ECO:0000313" key="3">
    <source>
        <dbReference type="EMBL" id="ANP40943.1"/>
    </source>
</evidence>
<dbReference type="Pfam" id="PF13416">
    <property type="entry name" value="SBP_bac_8"/>
    <property type="match status" value="1"/>
</dbReference>
<reference evidence="3 4" key="1">
    <citation type="journal article" date="2016" name="ISME J.">
        <title>Global occurrence and heterogeneity of the Roseobacter-clade species Ruegeria mobilis.</title>
        <authorList>
            <person name="Sonnenschein E."/>
            <person name="Gram L."/>
        </authorList>
    </citation>
    <scope>NUCLEOTIDE SEQUENCE [LARGE SCALE GENOMIC DNA]</scope>
    <source>
        <strain evidence="3 4">F1926</strain>
    </source>
</reference>
<dbReference type="SUPFAM" id="SSF53850">
    <property type="entry name" value="Periplasmic binding protein-like II"/>
    <property type="match status" value="1"/>
</dbReference>
<feature type="signal peptide" evidence="2">
    <location>
        <begin position="1"/>
        <end position="20"/>
    </location>
</feature>
<dbReference type="GeneID" id="28250014"/>
<feature type="chain" id="PRO_5008518335" evidence="2">
    <location>
        <begin position="21"/>
        <end position="363"/>
    </location>
</feature>
<organism evidence="3 4">
    <name type="scientific">Tritonibacter mobilis F1926</name>
    <dbReference type="NCBI Taxonomy" id="1265309"/>
    <lineage>
        <taxon>Bacteria</taxon>
        <taxon>Pseudomonadati</taxon>
        <taxon>Pseudomonadota</taxon>
        <taxon>Alphaproteobacteria</taxon>
        <taxon>Rhodobacterales</taxon>
        <taxon>Paracoccaceae</taxon>
        <taxon>Tritonibacter</taxon>
    </lineage>
</organism>
<name>A0A1B1A2Z3_9RHOB</name>
<accession>A0A1B1A2Z3</accession>
<keyword evidence="1 2" id="KW-0732">Signal</keyword>
<dbReference type="KEGG" id="rmb:K529_009240"/>
<dbReference type="InterPro" id="IPR006059">
    <property type="entry name" value="SBP"/>
</dbReference>
<dbReference type="PANTHER" id="PTHR30006:SF25">
    <property type="entry name" value="PHOSPHOGLYCERATE TRANSPORT REGULATORY PROTEIN PGTC"/>
    <property type="match status" value="1"/>
</dbReference>
<dbReference type="PANTHER" id="PTHR30006">
    <property type="entry name" value="THIAMINE-BINDING PERIPLASMIC PROTEIN-RELATED"/>
    <property type="match status" value="1"/>
</dbReference>
<sequence>MTGFWITGTAALFAAGVAQAQSIPEGYPADYAELISAAETEGSLLIYTNLSNTNLGPVVEAFAEAYPNITVESIEMGPSEAFSRYEAEVGTGVESADLIIANSIPDWIRAVEEGVIADYASPERANLPEWSYPEPGLYTFSADPMVTIYNKITVPEELQVSSMEEYFANITAHPSVFEGKVGTYDGRYAFGGSIGYAFTQHHGDAAWNWFAAAGPLTRPGGGAGGMIERTLTGELSSSFFVSGPVVFGKMKDGLEAVLGWTFPSDGTPVFLRGMGITESAPNAAAARVFLDFVLSEPGQQAVSAGSLTAYRPGVAPEAEDAYALDDVIKAIGGAENLILIDYDPEMVAGFKAFNARWGEAFNM</sequence>
<evidence type="ECO:0000256" key="2">
    <source>
        <dbReference type="SAM" id="SignalP"/>
    </source>
</evidence>
<protein>
    <submittedName>
        <fullName evidence="3">ABC transporter substrate-binding protein</fullName>
    </submittedName>
</protein>
<dbReference type="Gene3D" id="3.40.190.10">
    <property type="entry name" value="Periplasmic binding protein-like II"/>
    <property type="match status" value="2"/>
</dbReference>
<evidence type="ECO:0000313" key="4">
    <source>
        <dbReference type="Proteomes" id="UP000013243"/>
    </source>
</evidence>
<proteinExistence type="predicted"/>
<dbReference type="RefSeq" id="WP_005666124.1">
    <property type="nucleotide sequence ID" value="NZ_CP015230.1"/>
</dbReference>
<dbReference type="AlphaFoldDB" id="A0A1B1A2Z3"/>
<dbReference type="OrthoDB" id="8673316at2"/>
<dbReference type="Proteomes" id="UP000013243">
    <property type="component" value="Chromosome"/>
</dbReference>
<dbReference type="GO" id="GO:0030288">
    <property type="term" value="C:outer membrane-bounded periplasmic space"/>
    <property type="evidence" value="ECO:0007669"/>
    <property type="project" value="TreeGrafter"/>
</dbReference>
<gene>
    <name evidence="3" type="ORF">K529_009240</name>
</gene>